<evidence type="ECO:0000256" key="4">
    <source>
        <dbReference type="ARBA" id="ARBA00022729"/>
    </source>
</evidence>
<dbReference type="PANTHER" id="PTHR30532">
    <property type="entry name" value="IRON III DICITRATE-BINDING PERIPLASMIC PROTEIN"/>
    <property type="match status" value="1"/>
</dbReference>
<evidence type="ECO:0000313" key="8">
    <source>
        <dbReference type="Proteomes" id="UP001500166"/>
    </source>
</evidence>
<dbReference type="PROSITE" id="PS50983">
    <property type="entry name" value="FE_B12_PBP"/>
    <property type="match status" value="1"/>
</dbReference>
<dbReference type="InterPro" id="IPR051313">
    <property type="entry name" value="Bact_iron-sidero_bind"/>
</dbReference>
<feature type="compositionally biased region" description="Low complexity" evidence="5">
    <location>
        <begin position="60"/>
        <end position="81"/>
    </location>
</feature>
<evidence type="ECO:0000256" key="2">
    <source>
        <dbReference type="ARBA" id="ARBA00008814"/>
    </source>
</evidence>
<comment type="similarity">
    <text evidence="2">Belongs to the bacterial solute-binding protein 8 family.</text>
</comment>
<gene>
    <name evidence="7" type="primary">yclQ</name>
    <name evidence="7" type="ORF">GCM10009824_05410</name>
</gene>
<keyword evidence="8" id="KW-1185">Reference proteome</keyword>
<evidence type="ECO:0000256" key="3">
    <source>
        <dbReference type="ARBA" id="ARBA00022448"/>
    </source>
</evidence>
<dbReference type="InterPro" id="IPR033870">
    <property type="entry name" value="FatB"/>
</dbReference>
<dbReference type="InterPro" id="IPR002491">
    <property type="entry name" value="ABC_transptr_periplasmic_BD"/>
</dbReference>
<keyword evidence="3" id="KW-0813">Transport</keyword>
<evidence type="ECO:0000259" key="6">
    <source>
        <dbReference type="PROSITE" id="PS50983"/>
    </source>
</evidence>
<dbReference type="CDD" id="cd01140">
    <property type="entry name" value="FatB"/>
    <property type="match status" value="1"/>
</dbReference>
<feature type="domain" description="Fe/B12 periplasmic-binding" evidence="6">
    <location>
        <begin position="95"/>
        <end position="357"/>
    </location>
</feature>
<comment type="subcellular location">
    <subcellularLocation>
        <location evidence="1">Cell envelope</location>
    </subcellularLocation>
</comment>
<dbReference type="Gene3D" id="3.40.50.1980">
    <property type="entry name" value="Nitrogenase molybdenum iron protein domain"/>
    <property type="match status" value="2"/>
</dbReference>
<evidence type="ECO:0000313" key="7">
    <source>
        <dbReference type="EMBL" id="GAA2110657.1"/>
    </source>
</evidence>
<sequence>MQSQVGARRRRHTLSGIVPGLRGRTTRNFPEYLRNDMNRISPKAMALLTAGGLLALTGCSTEASGDSSSEESASNETVSVEHVQGTTEVPKNPETVISMDLGVIDSFEALGEEVDGLPKPASLPDDFEKYQDEKYVNAGGMKEPDMEAISAANPDLIIISGRTADFYDQFSEIAPTIDLTMDQKDPVDSFKKQSETIGQILGKESEVEDKLSEVDQQISDTKEAAADAGSGMFLMTNAGEVNAYGPGSRFGNIIFDTLGIEPAGDVQSEGSHGESLSFEAISEANPDRLFVIDRDVAVGQGESGQAAQQVLDNDLVNQTTAAKEDQITYLDPSSWYIVGPGLNNFPEMITEVQDSLK</sequence>
<dbReference type="Pfam" id="PF01497">
    <property type="entry name" value="Peripla_BP_2"/>
    <property type="match status" value="1"/>
</dbReference>
<feature type="region of interest" description="Disordered" evidence="5">
    <location>
        <begin position="60"/>
        <end position="87"/>
    </location>
</feature>
<name>A0ABN2XGB7_9MICC</name>
<reference evidence="7 8" key="1">
    <citation type="journal article" date="2019" name="Int. J. Syst. Evol. Microbiol.">
        <title>The Global Catalogue of Microorganisms (GCM) 10K type strain sequencing project: providing services to taxonomists for standard genome sequencing and annotation.</title>
        <authorList>
            <consortium name="The Broad Institute Genomics Platform"/>
            <consortium name="The Broad Institute Genome Sequencing Center for Infectious Disease"/>
            <person name="Wu L."/>
            <person name="Ma J."/>
        </authorList>
    </citation>
    <scope>NUCLEOTIDE SEQUENCE [LARGE SCALE GENOMIC DNA]</scope>
    <source>
        <strain evidence="7 8">JCM 15914</strain>
    </source>
</reference>
<dbReference type="Proteomes" id="UP001500166">
    <property type="component" value="Unassembled WGS sequence"/>
</dbReference>
<comment type="caution">
    <text evidence="7">The sequence shown here is derived from an EMBL/GenBank/DDBJ whole genome shotgun (WGS) entry which is preliminary data.</text>
</comment>
<keyword evidence="4" id="KW-0732">Signal</keyword>
<evidence type="ECO:0000256" key="5">
    <source>
        <dbReference type="SAM" id="MobiDB-lite"/>
    </source>
</evidence>
<dbReference type="PANTHER" id="PTHR30532:SF28">
    <property type="entry name" value="PETROBACTIN-BINDING PROTEIN YCLQ"/>
    <property type="match status" value="1"/>
</dbReference>
<evidence type="ECO:0000256" key="1">
    <source>
        <dbReference type="ARBA" id="ARBA00004196"/>
    </source>
</evidence>
<accession>A0ABN2XGB7</accession>
<dbReference type="SUPFAM" id="SSF53807">
    <property type="entry name" value="Helical backbone' metal receptor"/>
    <property type="match status" value="1"/>
</dbReference>
<protein>
    <submittedName>
        <fullName evidence="7">Petrobactin ABC transporter substrate-binding protein YclQ</fullName>
    </submittedName>
</protein>
<organism evidence="7 8">
    <name type="scientific">Kocuria atrinae</name>
    <dbReference type="NCBI Taxonomy" id="592377"/>
    <lineage>
        <taxon>Bacteria</taxon>
        <taxon>Bacillati</taxon>
        <taxon>Actinomycetota</taxon>
        <taxon>Actinomycetes</taxon>
        <taxon>Micrococcales</taxon>
        <taxon>Micrococcaceae</taxon>
        <taxon>Kocuria</taxon>
    </lineage>
</organism>
<dbReference type="EMBL" id="BAAAQA010000003">
    <property type="protein sequence ID" value="GAA2110657.1"/>
    <property type="molecule type" value="Genomic_DNA"/>
</dbReference>
<proteinExistence type="inferred from homology"/>